<dbReference type="Pfam" id="PF07702">
    <property type="entry name" value="UTRA"/>
    <property type="match status" value="1"/>
</dbReference>
<evidence type="ECO:0000256" key="3">
    <source>
        <dbReference type="ARBA" id="ARBA00023163"/>
    </source>
</evidence>
<accession>A0ABY5Z4G9</accession>
<keyword evidence="3" id="KW-0804">Transcription</keyword>
<dbReference type="SMART" id="SM00345">
    <property type="entry name" value="HTH_GNTR"/>
    <property type="match status" value="1"/>
</dbReference>
<dbReference type="InterPro" id="IPR050679">
    <property type="entry name" value="Bact_HTH_transcr_reg"/>
</dbReference>
<dbReference type="InterPro" id="IPR036388">
    <property type="entry name" value="WH-like_DNA-bd_sf"/>
</dbReference>
<keyword evidence="1" id="KW-0805">Transcription regulation</keyword>
<dbReference type="InterPro" id="IPR000524">
    <property type="entry name" value="Tscrpt_reg_HTH_GntR"/>
</dbReference>
<keyword evidence="2" id="KW-0238">DNA-binding</keyword>
<protein>
    <submittedName>
        <fullName evidence="5">GntR family transcriptional regulator</fullName>
    </submittedName>
</protein>
<sequence length="234" mass="25209">MPIESSTPKYAEIINALQRRIDRQVYRAGDLLPSEAQLTREFGASRSTVVRALEYLRQHGWVEGVQGKGRIVLERPASRLSELPRRVQVLLQADRHATLLNARRVAATVRIAAALACPVGAPLVARRYLLSLAGAAPFGLSTVFVSVDLAGATNEPPGGGFFVHIERGQAHRVVERLGARLASEGEAAVLGLERRRCLAVALLTVLDAADRPLLAVDAVLSRDVPELASSFTLA</sequence>
<name>A0ABY5Z4G9_9ACTN</name>
<dbReference type="Pfam" id="PF00392">
    <property type="entry name" value="GntR"/>
    <property type="match status" value="1"/>
</dbReference>
<dbReference type="SUPFAM" id="SSF46785">
    <property type="entry name" value="Winged helix' DNA-binding domain"/>
    <property type="match status" value="1"/>
</dbReference>
<dbReference type="Gene3D" id="3.40.1410.10">
    <property type="entry name" value="Chorismate lyase-like"/>
    <property type="match status" value="1"/>
</dbReference>
<reference evidence="5" key="1">
    <citation type="submission" date="2021-04" db="EMBL/GenBank/DDBJ databases">
        <title>Biosynthetic gene clusters of Dactylosporangioum roseum.</title>
        <authorList>
            <person name="Hartkoorn R.C."/>
            <person name="Beaudoing E."/>
            <person name="Hot D."/>
            <person name="Moureu S."/>
        </authorList>
    </citation>
    <scope>NUCLEOTIDE SEQUENCE</scope>
    <source>
        <strain evidence="5">NRRL B-16295</strain>
    </source>
</reference>
<dbReference type="EMBL" id="CP073721">
    <property type="protein sequence ID" value="UWZ35742.1"/>
    <property type="molecule type" value="Genomic_DNA"/>
</dbReference>
<dbReference type="InterPro" id="IPR028978">
    <property type="entry name" value="Chorismate_lyase_/UTRA_dom_sf"/>
</dbReference>
<dbReference type="PRINTS" id="PR00035">
    <property type="entry name" value="HTHGNTR"/>
</dbReference>
<dbReference type="SUPFAM" id="SSF64288">
    <property type="entry name" value="Chorismate lyase-like"/>
    <property type="match status" value="1"/>
</dbReference>
<keyword evidence="6" id="KW-1185">Reference proteome</keyword>
<dbReference type="Proteomes" id="UP001058271">
    <property type="component" value="Chromosome"/>
</dbReference>
<evidence type="ECO:0000256" key="2">
    <source>
        <dbReference type="ARBA" id="ARBA00023125"/>
    </source>
</evidence>
<dbReference type="InterPro" id="IPR036390">
    <property type="entry name" value="WH_DNA-bd_sf"/>
</dbReference>
<dbReference type="RefSeq" id="WP_260725091.1">
    <property type="nucleotide sequence ID" value="NZ_BAAABS010000083.1"/>
</dbReference>
<evidence type="ECO:0000313" key="5">
    <source>
        <dbReference type="EMBL" id="UWZ35742.1"/>
    </source>
</evidence>
<evidence type="ECO:0000259" key="4">
    <source>
        <dbReference type="PROSITE" id="PS50949"/>
    </source>
</evidence>
<dbReference type="PANTHER" id="PTHR44846:SF17">
    <property type="entry name" value="GNTR-FAMILY TRANSCRIPTIONAL REGULATOR"/>
    <property type="match status" value="1"/>
</dbReference>
<evidence type="ECO:0000256" key="1">
    <source>
        <dbReference type="ARBA" id="ARBA00023015"/>
    </source>
</evidence>
<dbReference type="PANTHER" id="PTHR44846">
    <property type="entry name" value="MANNOSYL-D-GLYCERATE TRANSPORT/METABOLISM SYSTEM REPRESSOR MNGR-RELATED"/>
    <property type="match status" value="1"/>
</dbReference>
<evidence type="ECO:0000313" key="6">
    <source>
        <dbReference type="Proteomes" id="UP001058271"/>
    </source>
</evidence>
<organism evidence="5 6">
    <name type="scientific">Dactylosporangium roseum</name>
    <dbReference type="NCBI Taxonomy" id="47989"/>
    <lineage>
        <taxon>Bacteria</taxon>
        <taxon>Bacillati</taxon>
        <taxon>Actinomycetota</taxon>
        <taxon>Actinomycetes</taxon>
        <taxon>Micromonosporales</taxon>
        <taxon>Micromonosporaceae</taxon>
        <taxon>Dactylosporangium</taxon>
    </lineage>
</organism>
<dbReference type="PROSITE" id="PS50949">
    <property type="entry name" value="HTH_GNTR"/>
    <property type="match status" value="1"/>
</dbReference>
<dbReference type="CDD" id="cd07377">
    <property type="entry name" value="WHTH_GntR"/>
    <property type="match status" value="1"/>
</dbReference>
<feature type="domain" description="HTH gntR-type" evidence="4">
    <location>
        <begin position="7"/>
        <end position="75"/>
    </location>
</feature>
<gene>
    <name evidence="5" type="ORF">Drose_32330</name>
</gene>
<dbReference type="Gene3D" id="1.10.10.10">
    <property type="entry name" value="Winged helix-like DNA-binding domain superfamily/Winged helix DNA-binding domain"/>
    <property type="match status" value="1"/>
</dbReference>
<proteinExistence type="predicted"/>
<dbReference type="InterPro" id="IPR011663">
    <property type="entry name" value="UTRA"/>
</dbReference>